<keyword evidence="1" id="KW-0175">Coiled coil</keyword>
<name>A0A840ZEW0_9HYPH</name>
<accession>A0A840ZEW0</accession>
<dbReference type="RefSeq" id="WP_183564015.1">
    <property type="nucleotide sequence ID" value="NZ_JACHOP010000001.1"/>
</dbReference>
<dbReference type="InterPro" id="IPR035965">
    <property type="entry name" value="PAS-like_dom_sf"/>
</dbReference>
<sequence>MMDERATIANLERRLAESEARYRLAVTDGRMGTWRWDLRDKLIWGDAAFLNLWGFPLSNEPRGLADFTDRMTPQRQAEMGEMVTRAIAASESFDGQLAVVNGPTALVCARGSVR</sequence>
<comment type="caution">
    <text evidence="2">The sequence shown here is derived from an EMBL/GenBank/DDBJ whole genome shotgun (WGS) entry which is preliminary data.</text>
</comment>
<dbReference type="Gene3D" id="3.30.450.20">
    <property type="entry name" value="PAS domain"/>
    <property type="match status" value="1"/>
</dbReference>
<gene>
    <name evidence="2" type="ORF">HNR00_000407</name>
</gene>
<evidence type="ECO:0000313" key="2">
    <source>
        <dbReference type="EMBL" id="MBB5755718.1"/>
    </source>
</evidence>
<feature type="coiled-coil region" evidence="1">
    <location>
        <begin position="1"/>
        <end position="28"/>
    </location>
</feature>
<keyword evidence="3" id="KW-1185">Reference proteome</keyword>
<evidence type="ECO:0000313" key="3">
    <source>
        <dbReference type="Proteomes" id="UP000583454"/>
    </source>
</evidence>
<dbReference type="SUPFAM" id="SSF55785">
    <property type="entry name" value="PYP-like sensor domain (PAS domain)"/>
    <property type="match status" value="1"/>
</dbReference>
<dbReference type="EMBL" id="JACHOP010000001">
    <property type="protein sequence ID" value="MBB5755718.1"/>
    <property type="molecule type" value="Genomic_DNA"/>
</dbReference>
<dbReference type="AlphaFoldDB" id="A0A840ZEW0"/>
<proteinExistence type="predicted"/>
<evidence type="ECO:0000256" key="1">
    <source>
        <dbReference type="SAM" id="Coils"/>
    </source>
</evidence>
<organism evidence="2 3">
    <name type="scientific">Methylorubrum rhodinum</name>
    <dbReference type="NCBI Taxonomy" id="29428"/>
    <lineage>
        <taxon>Bacteria</taxon>
        <taxon>Pseudomonadati</taxon>
        <taxon>Pseudomonadota</taxon>
        <taxon>Alphaproteobacteria</taxon>
        <taxon>Hyphomicrobiales</taxon>
        <taxon>Methylobacteriaceae</taxon>
        <taxon>Methylorubrum</taxon>
    </lineage>
</organism>
<reference evidence="2 3" key="1">
    <citation type="submission" date="2020-08" db="EMBL/GenBank/DDBJ databases">
        <title>Genomic Encyclopedia of Type Strains, Phase IV (KMG-IV): sequencing the most valuable type-strain genomes for metagenomic binning, comparative biology and taxonomic classification.</title>
        <authorList>
            <person name="Goeker M."/>
        </authorList>
    </citation>
    <scope>NUCLEOTIDE SEQUENCE [LARGE SCALE GENOMIC DNA]</scope>
    <source>
        <strain evidence="2 3">DSM 2163</strain>
    </source>
</reference>
<protein>
    <submittedName>
        <fullName evidence="2">PAS domain-containing protein</fullName>
    </submittedName>
</protein>
<dbReference type="Proteomes" id="UP000583454">
    <property type="component" value="Unassembled WGS sequence"/>
</dbReference>